<dbReference type="InterPro" id="IPR058533">
    <property type="entry name" value="Cation_efflux_TM"/>
</dbReference>
<dbReference type="PANTHER" id="PTHR43840:SF15">
    <property type="entry name" value="MITOCHONDRIAL METAL TRANSPORTER 1-RELATED"/>
    <property type="match status" value="1"/>
</dbReference>
<protein>
    <submittedName>
        <fullName evidence="8">Cation efflux family protein</fullName>
    </submittedName>
</protein>
<dbReference type="GO" id="GO:0015341">
    <property type="term" value="F:zinc efflux antiporter activity"/>
    <property type="evidence" value="ECO:0007669"/>
    <property type="project" value="TreeGrafter"/>
</dbReference>
<dbReference type="InterPro" id="IPR050291">
    <property type="entry name" value="CDF_Transporter"/>
</dbReference>
<sequence>MIIFDGLYSFISVILSMISLYINKYMAKRDFEKFPFGKHILEPIVISIKSLIIAIMCLYSLIEAVKTIASGGNSLEFGLALIYSIVSVVGCVGISYYMKVKAKALSSELIKAECTQWFMDTALSAAVLVAFLVAMVLANTKLNFLNPYIDPGMTIIVSLICIRIPLKGFIESFKEVICVKADDEINDDIYVLVKEIEEEYNFEESITRVSKIGRELRIEIDFIYNKDSKLKTLDQMDNVREEINDAIKHIDYNKWLNVSFTGNKKWAI</sequence>
<dbReference type="Pfam" id="PF01545">
    <property type="entry name" value="Cation_efflux"/>
    <property type="match status" value="1"/>
</dbReference>
<dbReference type="GO" id="GO:0015086">
    <property type="term" value="F:cadmium ion transmembrane transporter activity"/>
    <property type="evidence" value="ECO:0007669"/>
    <property type="project" value="TreeGrafter"/>
</dbReference>
<dbReference type="GO" id="GO:0006882">
    <property type="term" value="P:intracellular zinc ion homeostasis"/>
    <property type="evidence" value="ECO:0007669"/>
    <property type="project" value="TreeGrafter"/>
</dbReference>
<keyword evidence="4 6" id="KW-1133">Transmembrane helix</keyword>
<dbReference type="InterPro" id="IPR027469">
    <property type="entry name" value="Cation_efflux_TMD_sf"/>
</dbReference>
<comment type="subcellular location">
    <subcellularLocation>
        <location evidence="1">Membrane</location>
        <topology evidence="1">Multi-pass membrane protein</topology>
    </subcellularLocation>
</comment>
<evidence type="ECO:0000256" key="3">
    <source>
        <dbReference type="ARBA" id="ARBA00022692"/>
    </source>
</evidence>
<evidence type="ECO:0000313" key="8">
    <source>
        <dbReference type="EMBL" id="CUN56503.1"/>
    </source>
</evidence>
<name>A0A173XYS4_9CLOT</name>
<feature type="transmembrane region" description="Helical" evidence="6">
    <location>
        <begin position="44"/>
        <end position="62"/>
    </location>
</feature>
<reference evidence="8 9" key="1">
    <citation type="submission" date="2015-09" db="EMBL/GenBank/DDBJ databases">
        <authorList>
            <consortium name="Pathogen Informatics"/>
        </authorList>
    </citation>
    <scope>NUCLEOTIDE SEQUENCE [LARGE SCALE GENOMIC DNA]</scope>
    <source>
        <strain evidence="8 9">2789STDY5834855</strain>
    </source>
</reference>
<dbReference type="GO" id="GO:0005886">
    <property type="term" value="C:plasma membrane"/>
    <property type="evidence" value="ECO:0007669"/>
    <property type="project" value="TreeGrafter"/>
</dbReference>
<dbReference type="EMBL" id="CYZV01000002">
    <property type="protein sequence ID" value="CUN56503.1"/>
    <property type="molecule type" value="Genomic_DNA"/>
</dbReference>
<gene>
    <name evidence="8" type="ORF">ERS852470_00210</name>
</gene>
<evidence type="ECO:0000256" key="4">
    <source>
        <dbReference type="ARBA" id="ARBA00022989"/>
    </source>
</evidence>
<evidence type="ECO:0000256" key="6">
    <source>
        <dbReference type="SAM" id="Phobius"/>
    </source>
</evidence>
<accession>A0A173XYS4</accession>
<evidence type="ECO:0000313" key="9">
    <source>
        <dbReference type="Proteomes" id="UP000095558"/>
    </source>
</evidence>
<dbReference type="GO" id="GO:0015093">
    <property type="term" value="F:ferrous iron transmembrane transporter activity"/>
    <property type="evidence" value="ECO:0007669"/>
    <property type="project" value="TreeGrafter"/>
</dbReference>
<dbReference type="PANTHER" id="PTHR43840">
    <property type="entry name" value="MITOCHONDRIAL METAL TRANSPORTER 1-RELATED"/>
    <property type="match status" value="1"/>
</dbReference>
<evidence type="ECO:0000256" key="1">
    <source>
        <dbReference type="ARBA" id="ARBA00004141"/>
    </source>
</evidence>
<dbReference type="OrthoDB" id="2388015at2"/>
<feature type="transmembrane region" description="Helical" evidence="6">
    <location>
        <begin position="148"/>
        <end position="166"/>
    </location>
</feature>
<dbReference type="Gene3D" id="1.20.1510.10">
    <property type="entry name" value="Cation efflux protein transmembrane domain"/>
    <property type="match status" value="1"/>
</dbReference>
<evidence type="ECO:0000256" key="2">
    <source>
        <dbReference type="ARBA" id="ARBA00022448"/>
    </source>
</evidence>
<dbReference type="AlphaFoldDB" id="A0A173XYS4"/>
<dbReference type="RefSeq" id="WP_042397895.1">
    <property type="nucleotide sequence ID" value="NZ_CYYT01000026.1"/>
</dbReference>
<keyword evidence="3 6" id="KW-0812">Transmembrane</keyword>
<feature type="transmembrane region" description="Helical" evidence="6">
    <location>
        <begin position="117"/>
        <end position="136"/>
    </location>
</feature>
<dbReference type="Proteomes" id="UP000095558">
    <property type="component" value="Unassembled WGS sequence"/>
</dbReference>
<keyword evidence="5 6" id="KW-0472">Membrane</keyword>
<keyword evidence="2" id="KW-0813">Transport</keyword>
<organism evidence="8 9">
    <name type="scientific">Clostridium disporicum</name>
    <dbReference type="NCBI Taxonomy" id="84024"/>
    <lineage>
        <taxon>Bacteria</taxon>
        <taxon>Bacillati</taxon>
        <taxon>Bacillota</taxon>
        <taxon>Clostridia</taxon>
        <taxon>Eubacteriales</taxon>
        <taxon>Clostridiaceae</taxon>
        <taxon>Clostridium</taxon>
    </lineage>
</organism>
<dbReference type="SUPFAM" id="SSF161111">
    <property type="entry name" value="Cation efflux protein transmembrane domain-like"/>
    <property type="match status" value="1"/>
</dbReference>
<feature type="transmembrane region" description="Helical" evidence="6">
    <location>
        <begin position="77"/>
        <end position="97"/>
    </location>
</feature>
<dbReference type="STRING" id="84024.ERS852471_02129"/>
<evidence type="ECO:0000259" key="7">
    <source>
        <dbReference type="Pfam" id="PF01545"/>
    </source>
</evidence>
<feature type="transmembrane region" description="Helical" evidence="6">
    <location>
        <begin position="6"/>
        <end position="23"/>
    </location>
</feature>
<feature type="domain" description="Cation efflux protein transmembrane" evidence="7">
    <location>
        <begin position="2"/>
        <end position="174"/>
    </location>
</feature>
<proteinExistence type="predicted"/>
<evidence type="ECO:0000256" key="5">
    <source>
        <dbReference type="ARBA" id="ARBA00023136"/>
    </source>
</evidence>
<dbReference type="GeneID" id="83011843"/>